<dbReference type="RefSeq" id="WP_211841390.1">
    <property type="nucleotide sequence ID" value="NZ_FOUP01000035.1"/>
</dbReference>
<keyword evidence="4" id="KW-1185">Reference proteome</keyword>
<protein>
    <recommendedName>
        <fullName evidence="5">PAAR motif-containing protein</fullName>
    </recommendedName>
</protein>
<organism evidence="2 3">
    <name type="scientific">Saccharopolyspora antimicrobica</name>
    <dbReference type="NCBI Taxonomy" id="455193"/>
    <lineage>
        <taxon>Bacteria</taxon>
        <taxon>Bacillati</taxon>
        <taxon>Actinomycetota</taxon>
        <taxon>Actinomycetes</taxon>
        <taxon>Pseudonocardiales</taxon>
        <taxon>Pseudonocardiaceae</taxon>
        <taxon>Saccharopolyspora</taxon>
    </lineage>
</organism>
<gene>
    <name evidence="1" type="ORF">ATL45_7700</name>
    <name evidence="2" type="ORF">SAMN05421805_13520</name>
</gene>
<dbReference type="EMBL" id="FOUP01000035">
    <property type="protein sequence ID" value="SFP03453.1"/>
    <property type="molecule type" value="Genomic_DNA"/>
</dbReference>
<evidence type="ECO:0000313" key="2">
    <source>
        <dbReference type="EMBL" id="SFP03453.1"/>
    </source>
</evidence>
<name>A0A1I5M1X1_9PSEU</name>
<reference evidence="1 4" key="2">
    <citation type="submission" date="2018-10" db="EMBL/GenBank/DDBJ databases">
        <title>Sequencing the genomes of 1000 actinobacteria strains.</title>
        <authorList>
            <person name="Klenk H.-P."/>
        </authorList>
    </citation>
    <scope>NUCLEOTIDE SEQUENCE [LARGE SCALE GENOMIC DNA]</scope>
    <source>
        <strain evidence="1 4">DSM 45119</strain>
    </source>
</reference>
<dbReference type="AlphaFoldDB" id="A0A1I5M1X1"/>
<accession>A0A1I5M1X1</accession>
<evidence type="ECO:0000313" key="3">
    <source>
        <dbReference type="Proteomes" id="UP000199398"/>
    </source>
</evidence>
<dbReference type="STRING" id="455193.SAMN05421805_13520"/>
<sequence length="112" mass="11618">MTGRGNFIHASTALHCPHGGPVVTASAAAAVRVDGQPVRTAGDVFAVRGCPHIARGRPDPCLTVRWSPPRDAVLIDGVPVLLDSTDGQCFGADLLPRGRPVARTGGQEVSCR</sequence>
<dbReference type="Proteomes" id="UP000270697">
    <property type="component" value="Unassembled WGS sequence"/>
</dbReference>
<evidence type="ECO:0008006" key="5">
    <source>
        <dbReference type="Google" id="ProtNLM"/>
    </source>
</evidence>
<dbReference type="Proteomes" id="UP000199398">
    <property type="component" value="Unassembled WGS sequence"/>
</dbReference>
<evidence type="ECO:0000313" key="4">
    <source>
        <dbReference type="Proteomes" id="UP000270697"/>
    </source>
</evidence>
<reference evidence="2 3" key="1">
    <citation type="submission" date="2016-10" db="EMBL/GenBank/DDBJ databases">
        <authorList>
            <person name="de Groot N.N."/>
        </authorList>
    </citation>
    <scope>NUCLEOTIDE SEQUENCE [LARGE SCALE GENOMIC DNA]</scope>
    <source>
        <strain evidence="2 3">CPCC 201259</strain>
    </source>
</reference>
<dbReference type="EMBL" id="RBXX01000002">
    <property type="protein sequence ID" value="RKT89246.1"/>
    <property type="molecule type" value="Genomic_DNA"/>
</dbReference>
<proteinExistence type="predicted"/>
<evidence type="ECO:0000313" key="1">
    <source>
        <dbReference type="EMBL" id="RKT89246.1"/>
    </source>
</evidence>